<proteinExistence type="predicted"/>
<organism evidence="1 2">
    <name type="scientific">Chitinophaga defluvii</name>
    <dbReference type="NCBI Taxonomy" id="3163343"/>
    <lineage>
        <taxon>Bacteria</taxon>
        <taxon>Pseudomonadati</taxon>
        <taxon>Bacteroidota</taxon>
        <taxon>Chitinophagia</taxon>
        <taxon>Chitinophagales</taxon>
        <taxon>Chitinophagaceae</taxon>
        <taxon>Chitinophaga</taxon>
    </lineage>
</organism>
<comment type="caution">
    <text evidence="1">The sequence shown here is derived from an EMBL/GenBank/DDBJ whole genome shotgun (WGS) entry which is preliminary data.</text>
</comment>
<name>A0ABV2TB05_9BACT</name>
<protein>
    <submittedName>
        <fullName evidence="1">Uncharacterized protein</fullName>
    </submittedName>
</protein>
<evidence type="ECO:0000313" key="2">
    <source>
        <dbReference type="Proteomes" id="UP001549749"/>
    </source>
</evidence>
<accession>A0ABV2TB05</accession>
<reference evidence="1 2" key="1">
    <citation type="submission" date="2024-06" db="EMBL/GenBank/DDBJ databases">
        <title>Chitinophaga defluvii sp. nov., isolated from municipal sewage.</title>
        <authorList>
            <person name="Zhang L."/>
        </authorList>
    </citation>
    <scope>NUCLEOTIDE SEQUENCE [LARGE SCALE GENOMIC DNA]</scope>
    <source>
        <strain evidence="1 2">H8</strain>
    </source>
</reference>
<gene>
    <name evidence="1" type="ORF">ABR189_22685</name>
</gene>
<keyword evidence="2" id="KW-1185">Reference proteome</keyword>
<dbReference type="RefSeq" id="WP_354662776.1">
    <property type="nucleotide sequence ID" value="NZ_JBEXAC010000002.1"/>
</dbReference>
<dbReference type="Proteomes" id="UP001549749">
    <property type="component" value="Unassembled WGS sequence"/>
</dbReference>
<evidence type="ECO:0000313" key="1">
    <source>
        <dbReference type="EMBL" id="MET7000216.1"/>
    </source>
</evidence>
<dbReference type="EMBL" id="JBEXAC010000002">
    <property type="protein sequence ID" value="MET7000216.1"/>
    <property type="molecule type" value="Genomic_DNA"/>
</dbReference>
<sequence>MNWMNDLYHVYQKLDIAGYQQVKQDILTAQITGCNSGEIYYLILQQLVLIKKEQPAVYELIKNEAESIIRSGGLGYAA</sequence>